<sequence>MTASLAHPSYLIDRSKQMSYIYYYKDSLLRISKTPLPQNQFEIFYRTNPNTQNRKAIIRQEDSVWIAGLRCFKGIAVHDIDTITFYYSKNKLGLHSPLNNFLSDFPFEVMSIQVPAWNGTQAQGQVLFIISAITATSIPDSLLKLPTSIPQDENVPIKNMRFF</sequence>
<evidence type="ECO:0000313" key="2">
    <source>
        <dbReference type="Proteomes" id="UP000461730"/>
    </source>
</evidence>
<accession>A0A7K1U2X0</accession>
<protein>
    <submittedName>
        <fullName evidence="1">Uncharacterized protein</fullName>
    </submittedName>
</protein>
<reference evidence="1 2" key="1">
    <citation type="submission" date="2019-12" db="EMBL/GenBank/DDBJ databases">
        <title>Chitinophaga sp. strain ysch24 (GDMCC 1.1355), whole genome shotgun sequence.</title>
        <authorList>
            <person name="Zhang X."/>
        </authorList>
    </citation>
    <scope>NUCLEOTIDE SEQUENCE [LARGE SCALE GENOMIC DNA]</scope>
    <source>
        <strain evidence="2">ysch24</strain>
    </source>
</reference>
<keyword evidence="2" id="KW-1185">Reference proteome</keyword>
<organism evidence="1 2">
    <name type="scientific">Chitinophaga tropicalis</name>
    <dbReference type="NCBI Taxonomy" id="2683588"/>
    <lineage>
        <taxon>Bacteria</taxon>
        <taxon>Pseudomonadati</taxon>
        <taxon>Bacteroidota</taxon>
        <taxon>Chitinophagia</taxon>
        <taxon>Chitinophagales</taxon>
        <taxon>Chitinophagaceae</taxon>
        <taxon>Chitinophaga</taxon>
    </lineage>
</organism>
<comment type="caution">
    <text evidence="1">The sequence shown here is derived from an EMBL/GenBank/DDBJ whole genome shotgun (WGS) entry which is preliminary data.</text>
</comment>
<dbReference type="AlphaFoldDB" id="A0A7K1U2X0"/>
<proteinExistence type="predicted"/>
<dbReference type="EMBL" id="WRXN01000003">
    <property type="protein sequence ID" value="MVT08345.1"/>
    <property type="molecule type" value="Genomic_DNA"/>
</dbReference>
<dbReference type="RefSeq" id="WP_157305768.1">
    <property type="nucleotide sequence ID" value="NZ_WRXN01000003.1"/>
</dbReference>
<gene>
    <name evidence="1" type="ORF">GO493_08755</name>
</gene>
<dbReference type="Proteomes" id="UP000461730">
    <property type="component" value="Unassembled WGS sequence"/>
</dbReference>
<evidence type="ECO:0000313" key="1">
    <source>
        <dbReference type="EMBL" id="MVT08345.1"/>
    </source>
</evidence>
<name>A0A7K1U2X0_9BACT</name>